<dbReference type="PANTHER" id="PTHR46670:SF3">
    <property type="entry name" value="ENDONUCLEASE_EXONUCLEASE_PHOSPHATASE DOMAIN-CONTAINING PROTEIN"/>
    <property type="match status" value="1"/>
</dbReference>
<accession>A0AAD9JL43</accession>
<dbReference type="InterPro" id="IPR036691">
    <property type="entry name" value="Endo/exonu/phosph_ase_sf"/>
</dbReference>
<comment type="caution">
    <text evidence="2">The sequence shown here is derived from an EMBL/GenBank/DDBJ whole genome shotgun (WGS) entry which is preliminary data.</text>
</comment>
<protein>
    <recommendedName>
        <fullName evidence="4">Endonuclease/exonuclease/phosphatase domain-containing protein</fullName>
    </recommendedName>
</protein>
<evidence type="ECO:0000313" key="3">
    <source>
        <dbReference type="Proteomes" id="UP001208570"/>
    </source>
</evidence>
<dbReference type="SUPFAM" id="SSF56219">
    <property type="entry name" value="DNase I-like"/>
    <property type="match status" value="1"/>
</dbReference>
<dbReference type="PANTHER" id="PTHR46670">
    <property type="entry name" value="ENDO/EXONUCLEASE/PHOSPHATASE DOMAIN-CONTAINING PROTEIN"/>
    <property type="match status" value="1"/>
</dbReference>
<dbReference type="AlphaFoldDB" id="A0AAD9JL43"/>
<dbReference type="Proteomes" id="UP001208570">
    <property type="component" value="Unassembled WGS sequence"/>
</dbReference>
<feature type="region of interest" description="Disordered" evidence="1">
    <location>
        <begin position="1"/>
        <end position="22"/>
    </location>
</feature>
<dbReference type="Gene3D" id="3.60.10.10">
    <property type="entry name" value="Endonuclease/exonuclease/phosphatase"/>
    <property type="match status" value="1"/>
</dbReference>
<proteinExistence type="predicted"/>
<evidence type="ECO:0000256" key="1">
    <source>
        <dbReference type="SAM" id="MobiDB-lite"/>
    </source>
</evidence>
<keyword evidence="3" id="KW-1185">Reference proteome</keyword>
<organism evidence="2 3">
    <name type="scientific">Paralvinella palmiformis</name>
    <dbReference type="NCBI Taxonomy" id="53620"/>
    <lineage>
        <taxon>Eukaryota</taxon>
        <taxon>Metazoa</taxon>
        <taxon>Spiralia</taxon>
        <taxon>Lophotrochozoa</taxon>
        <taxon>Annelida</taxon>
        <taxon>Polychaeta</taxon>
        <taxon>Sedentaria</taxon>
        <taxon>Canalipalpata</taxon>
        <taxon>Terebellida</taxon>
        <taxon>Terebelliformia</taxon>
        <taxon>Alvinellidae</taxon>
        <taxon>Paralvinella</taxon>
    </lineage>
</organism>
<dbReference type="EMBL" id="JAODUP010000269">
    <property type="protein sequence ID" value="KAK2154423.1"/>
    <property type="molecule type" value="Genomic_DNA"/>
</dbReference>
<reference evidence="2" key="1">
    <citation type="journal article" date="2023" name="Mol. Biol. Evol.">
        <title>Third-Generation Sequencing Reveals the Adaptive Role of the Epigenome in Three Deep-Sea Polychaetes.</title>
        <authorList>
            <person name="Perez M."/>
            <person name="Aroh O."/>
            <person name="Sun Y."/>
            <person name="Lan Y."/>
            <person name="Juniper S.K."/>
            <person name="Young C.R."/>
            <person name="Angers B."/>
            <person name="Qian P.Y."/>
        </authorList>
    </citation>
    <scope>NUCLEOTIDE SEQUENCE</scope>
    <source>
        <strain evidence="2">P08H-3</strain>
    </source>
</reference>
<evidence type="ECO:0000313" key="2">
    <source>
        <dbReference type="EMBL" id="KAK2154423.1"/>
    </source>
</evidence>
<evidence type="ECO:0008006" key="4">
    <source>
        <dbReference type="Google" id="ProtNLM"/>
    </source>
</evidence>
<sequence>MHGHVSYTRRPPERGQMASNLDNPTIVPLVKSNNIKVKTLKLDMHSAIKAKSYESVHVTLTVGGSSLHIMIVYRLHPIQKSTVKSSDFFAEFATLIDGLSSISDKVIIAGVYNIRWHTPTETETDKHLVELHSANMVQHVKERVHISGHIIDLVVTREGQNILGNLQVSSMLSDHFVVQADLRMSRPQEKTLKSEH</sequence>
<name>A0AAD9JL43_9ANNE</name>
<gene>
    <name evidence="2" type="ORF">LSH36_269g08060</name>
</gene>